<proteinExistence type="predicted"/>
<dbReference type="Gene3D" id="3.90.190.10">
    <property type="entry name" value="Protein tyrosine phosphatase superfamily"/>
    <property type="match status" value="1"/>
</dbReference>
<evidence type="ECO:0000313" key="2">
    <source>
        <dbReference type="EMBL" id="PRY45885.1"/>
    </source>
</evidence>
<dbReference type="AlphaFoldDB" id="A0A2T0TJT7"/>
<evidence type="ECO:0000259" key="1">
    <source>
        <dbReference type="PROSITE" id="PS50056"/>
    </source>
</evidence>
<dbReference type="Pfam" id="PF22785">
    <property type="entry name" value="Tc-R-P"/>
    <property type="match status" value="1"/>
</dbReference>
<comment type="caution">
    <text evidence="2">The sequence shown here is derived from an EMBL/GenBank/DDBJ whole genome shotgun (WGS) entry which is preliminary data.</text>
</comment>
<dbReference type="OrthoDB" id="9806482at2"/>
<feature type="domain" description="Tyrosine specific protein phosphatases" evidence="1">
    <location>
        <begin position="86"/>
        <end position="153"/>
    </location>
</feature>
<reference evidence="2 3" key="1">
    <citation type="submission" date="2018-03" db="EMBL/GenBank/DDBJ databases">
        <title>Genomic Encyclopedia of Archaeal and Bacterial Type Strains, Phase II (KMG-II): from individual species to whole genera.</title>
        <authorList>
            <person name="Goeker M."/>
        </authorList>
    </citation>
    <scope>NUCLEOTIDE SEQUENCE [LARGE SCALE GENOMIC DNA]</scope>
    <source>
        <strain evidence="2 3">DSM 44720</strain>
    </source>
</reference>
<dbReference type="EMBL" id="PVTF01000001">
    <property type="protein sequence ID" value="PRY45885.1"/>
    <property type="molecule type" value="Genomic_DNA"/>
</dbReference>
<dbReference type="PROSITE" id="PS50056">
    <property type="entry name" value="TYR_PHOSPHATASE_2"/>
    <property type="match status" value="1"/>
</dbReference>
<dbReference type="PROSITE" id="PS00383">
    <property type="entry name" value="TYR_PHOSPHATASE_1"/>
    <property type="match status" value="1"/>
</dbReference>
<dbReference type="InterPro" id="IPR050561">
    <property type="entry name" value="PTP"/>
</dbReference>
<name>A0A2T0TJT7_9PSEU</name>
<dbReference type="SUPFAM" id="SSF52799">
    <property type="entry name" value="(Phosphotyrosine protein) phosphatases II"/>
    <property type="match status" value="1"/>
</dbReference>
<dbReference type="InterPro" id="IPR016130">
    <property type="entry name" value="Tyr_Pase_AS"/>
</dbReference>
<dbReference type="InterPro" id="IPR000387">
    <property type="entry name" value="Tyr_Pase_dom"/>
</dbReference>
<accession>A0A2T0TJT7</accession>
<organism evidence="2 3">
    <name type="scientific">Umezawaea tangerina</name>
    <dbReference type="NCBI Taxonomy" id="84725"/>
    <lineage>
        <taxon>Bacteria</taxon>
        <taxon>Bacillati</taxon>
        <taxon>Actinomycetota</taxon>
        <taxon>Actinomycetes</taxon>
        <taxon>Pseudonocardiales</taxon>
        <taxon>Pseudonocardiaceae</taxon>
        <taxon>Umezawaea</taxon>
    </lineage>
</organism>
<sequence length="159" mass="16962">MHPPVTYPTTRTFPGRLSTMAHPPGGAELPAFLTALRTSGVDILVSALTLGEEELLDLTDERSSAESAGMEFRSLPIDDFGVPDRATVTPALTALVAELRGGANVVVHCRGGVGRSSLLAAGLLVLDGVEPDEAWRLISAARGRTVPETDEQREWIRFT</sequence>
<gene>
    <name evidence="2" type="ORF">CLV43_101145</name>
</gene>
<dbReference type="PANTHER" id="PTHR23339">
    <property type="entry name" value="TYROSINE SPECIFIC PROTEIN PHOSPHATASE AND DUAL SPECIFICITY PROTEIN PHOSPHATASE"/>
    <property type="match status" value="1"/>
</dbReference>
<protein>
    <submittedName>
        <fullName evidence="2">Cyclin-dependent kinase inhibitor 3 (CDKN3)</fullName>
    </submittedName>
</protein>
<dbReference type="Proteomes" id="UP000239494">
    <property type="component" value="Unassembled WGS sequence"/>
</dbReference>
<dbReference type="InterPro" id="IPR029021">
    <property type="entry name" value="Prot-tyrosine_phosphatase-like"/>
</dbReference>
<keyword evidence="3" id="KW-1185">Reference proteome</keyword>
<evidence type="ECO:0000313" key="3">
    <source>
        <dbReference type="Proteomes" id="UP000239494"/>
    </source>
</evidence>